<dbReference type="GO" id="GO:0005634">
    <property type="term" value="C:nucleus"/>
    <property type="evidence" value="ECO:0007669"/>
    <property type="project" value="InterPro"/>
</dbReference>
<keyword evidence="7" id="KW-1133">Transmembrane helix</keyword>
<sequence length="806" mass="87490">MPGIARTKHWNLAAAHPRTTFRAQFVNSGHFKSGYIDMPPQMPSHSLGPKSPRRRELPPVQADMKNPTHDSTFVATVAGIGAVGLIVLIIIGLILCLYRDKTICMLCCGKRKRKQNQEQENKPGCTPNLPQPKVPNVPLHSSGTSIATLIARPEPSFHDSRASSATAVPTLQSSTIPLLTSTPSLVASLMQGSMEVEFSDEQTEDTRNWIVEQEEETYNAQFRTSAPSSTTDASLHDYRIAEYCFEMPAQSDQRAQAAAIPNPFIDTPPRISEYSAQEIAQLQSRLDKQLGPEYISSRQGPGGGKVHYLAAEKVINLANEVFGFNGWSSEIKDVTIDYVDVEKDGRITMGCSIIVRITLRDGTHHEDIGYGEIKNANGKGAAFEKAKKEAATDAVKRALRTFGNVLGNCLYDKSYLQKITKVKVEPSRWDVDKLHRHHDYAPMPKEPAKPAQSEAVARATSQPGRTMSEHSRASLGTTDMEDEYGGNLFDEVDFSHPDEVFLDATETEITDAKMTEPIPEIPKAPERQALSRAPSIPALRTPNTGQSTGSNQAQMRQQQQRMGPMISGQANYRSIPPINGRMQVPHPNSENQQPQKPAEVPLPPSRATTSTPETPQQSNQQRPQPNVFNAPHNNGGPPAHEPPVGFITARAADKVQDGLPTVITPALQAFNPHAESPSIRKTTGIDHRRSAPINRQVITAGAPNVAAQSGAGNPGMMPNRPTNFVNPQADVSRRIGMPMGGQGPLANRGAYKPPGPAGIKRGLPEGTGTAGGRPPLADMSNMQRNQAQQDSGDGLDAKRQKVDGGL</sequence>
<keyword evidence="9" id="KW-1185">Reference proteome</keyword>
<evidence type="ECO:0000256" key="7">
    <source>
        <dbReference type="SAM" id="Phobius"/>
    </source>
</evidence>
<feature type="region of interest" description="Disordered" evidence="6">
    <location>
        <begin position="115"/>
        <end position="140"/>
    </location>
</feature>
<dbReference type="GO" id="GO:0006312">
    <property type="term" value="P:mitotic recombination"/>
    <property type="evidence" value="ECO:0007669"/>
    <property type="project" value="TreeGrafter"/>
</dbReference>
<organism evidence="8 9">
    <name type="scientific">Venturia nashicola</name>
    <dbReference type="NCBI Taxonomy" id="86259"/>
    <lineage>
        <taxon>Eukaryota</taxon>
        <taxon>Fungi</taxon>
        <taxon>Dikarya</taxon>
        <taxon>Ascomycota</taxon>
        <taxon>Pezizomycotina</taxon>
        <taxon>Dothideomycetes</taxon>
        <taxon>Pleosporomycetidae</taxon>
        <taxon>Venturiales</taxon>
        <taxon>Venturiaceae</taxon>
        <taxon>Venturia</taxon>
    </lineage>
</organism>
<keyword evidence="7" id="KW-0812">Transmembrane</keyword>
<dbReference type="NCBIfam" id="TIGR00607">
    <property type="entry name" value="rad52"/>
    <property type="match status" value="1"/>
</dbReference>
<reference evidence="8 9" key="1">
    <citation type="submission" date="2019-04" db="EMBL/GenBank/DDBJ databases">
        <title>High contiguity whole genome sequence and gene annotation resource for two Venturia nashicola isolates.</title>
        <authorList>
            <person name="Prokchorchik M."/>
            <person name="Won K."/>
            <person name="Lee Y."/>
            <person name="Choi E.D."/>
            <person name="Segonzac C."/>
            <person name="Sohn K.H."/>
        </authorList>
    </citation>
    <scope>NUCLEOTIDE SEQUENCE [LARGE SCALE GENOMIC DNA]</scope>
    <source>
        <strain evidence="8 9">PRI2</strain>
    </source>
</reference>
<evidence type="ECO:0000256" key="4">
    <source>
        <dbReference type="ARBA" id="ARBA00023204"/>
    </source>
</evidence>
<feature type="compositionally biased region" description="Basic and acidic residues" evidence="6">
    <location>
        <begin position="795"/>
        <end position="806"/>
    </location>
</feature>
<dbReference type="InterPro" id="IPR007232">
    <property type="entry name" value="Rad52_Rad59_Rad22"/>
</dbReference>
<dbReference type="GO" id="GO:0003697">
    <property type="term" value="F:single-stranded DNA binding"/>
    <property type="evidence" value="ECO:0007669"/>
    <property type="project" value="UniProtKB-ARBA"/>
</dbReference>
<dbReference type="InterPro" id="IPR004585">
    <property type="entry name" value="DNA_recomb/repair_Rad52"/>
</dbReference>
<evidence type="ECO:0000256" key="5">
    <source>
        <dbReference type="ARBA" id="ARBA00077224"/>
    </source>
</evidence>
<evidence type="ECO:0000256" key="6">
    <source>
        <dbReference type="SAM" id="MobiDB-lite"/>
    </source>
</evidence>
<dbReference type="PANTHER" id="PTHR12132">
    <property type="entry name" value="DNA REPAIR AND RECOMBINATION PROTEIN RAD52, RAD59"/>
    <property type="match status" value="1"/>
</dbReference>
<keyword evidence="2" id="KW-0227">DNA damage</keyword>
<dbReference type="EMBL" id="SNSC02000020">
    <property type="protein sequence ID" value="TID15606.1"/>
    <property type="molecule type" value="Genomic_DNA"/>
</dbReference>
<keyword evidence="7" id="KW-0472">Membrane</keyword>
<proteinExistence type="inferred from homology"/>
<keyword evidence="3" id="KW-0233">DNA recombination</keyword>
<protein>
    <recommendedName>
        <fullName evidence="5">RAD52 homolog</fullName>
    </recommendedName>
</protein>
<evidence type="ECO:0000256" key="2">
    <source>
        <dbReference type="ARBA" id="ARBA00022763"/>
    </source>
</evidence>
<dbReference type="InterPro" id="IPR041247">
    <property type="entry name" value="Rad52_fam"/>
</dbReference>
<feature type="compositionally biased region" description="Polar residues" evidence="6">
    <location>
        <begin position="586"/>
        <end position="595"/>
    </location>
</feature>
<dbReference type="AlphaFoldDB" id="A0A4Z1NN93"/>
<feature type="region of interest" description="Disordered" evidence="6">
    <location>
        <begin position="523"/>
        <end position="643"/>
    </location>
</feature>
<accession>A0A4Z1NN93</accession>
<evidence type="ECO:0000313" key="8">
    <source>
        <dbReference type="EMBL" id="TID15606.1"/>
    </source>
</evidence>
<feature type="compositionally biased region" description="Low complexity" evidence="6">
    <location>
        <begin position="615"/>
        <end position="626"/>
    </location>
</feature>
<dbReference type="STRING" id="86259.A0A4Z1NN93"/>
<dbReference type="GO" id="GO:0045002">
    <property type="term" value="P:double-strand break repair via single-strand annealing"/>
    <property type="evidence" value="ECO:0007669"/>
    <property type="project" value="InterPro"/>
</dbReference>
<name>A0A4Z1NN93_9PEZI</name>
<dbReference type="FunFam" id="3.30.390.80:FF:000001">
    <property type="entry name" value="DNA repair protein RAD52 homolog"/>
    <property type="match status" value="1"/>
</dbReference>
<evidence type="ECO:0000313" key="9">
    <source>
        <dbReference type="Proteomes" id="UP000298493"/>
    </source>
</evidence>
<feature type="compositionally biased region" description="Polar residues" evidence="6">
    <location>
        <begin position="541"/>
        <end position="551"/>
    </location>
</feature>
<dbReference type="SUPFAM" id="SSF54768">
    <property type="entry name" value="dsRNA-binding domain-like"/>
    <property type="match status" value="1"/>
</dbReference>
<feature type="compositionally biased region" description="Polar residues" evidence="6">
    <location>
        <begin position="780"/>
        <end position="791"/>
    </location>
</feature>
<feature type="transmembrane region" description="Helical" evidence="7">
    <location>
        <begin position="73"/>
        <end position="95"/>
    </location>
</feature>
<comment type="caution">
    <text evidence="8">The sequence shown here is derived from an EMBL/GenBank/DDBJ whole genome shotgun (WGS) entry which is preliminary data.</text>
</comment>
<comment type="similarity">
    <text evidence="1">Belongs to the RAD52 family.</text>
</comment>
<feature type="region of interest" description="Disordered" evidence="6">
    <location>
        <begin position="696"/>
        <end position="806"/>
    </location>
</feature>
<feature type="region of interest" description="Disordered" evidence="6">
    <location>
        <begin position="37"/>
        <end position="65"/>
    </location>
</feature>
<keyword evidence="4" id="KW-0234">DNA repair</keyword>
<dbReference type="PANTHER" id="PTHR12132:SF1">
    <property type="entry name" value="DNA REPAIR PROTEIN RAD52 HOMOLOG"/>
    <property type="match status" value="1"/>
</dbReference>
<evidence type="ECO:0000256" key="3">
    <source>
        <dbReference type="ARBA" id="ARBA00023172"/>
    </source>
</evidence>
<dbReference type="InterPro" id="IPR042525">
    <property type="entry name" value="Rad52_Rad59_Rad22_sf"/>
</dbReference>
<dbReference type="GO" id="GO:0000730">
    <property type="term" value="P:DNA recombinase assembly"/>
    <property type="evidence" value="ECO:0007669"/>
    <property type="project" value="InterPro"/>
</dbReference>
<dbReference type="Gene3D" id="3.30.390.80">
    <property type="entry name" value="DNA repair protein Rad52/59/22"/>
    <property type="match status" value="1"/>
</dbReference>
<feature type="compositionally biased region" description="Low complexity" evidence="6">
    <location>
        <begin position="552"/>
        <end position="562"/>
    </location>
</feature>
<feature type="region of interest" description="Disordered" evidence="6">
    <location>
        <begin position="439"/>
        <end position="480"/>
    </location>
</feature>
<evidence type="ECO:0000256" key="1">
    <source>
        <dbReference type="ARBA" id="ARBA00006638"/>
    </source>
</evidence>
<dbReference type="Pfam" id="PF04098">
    <property type="entry name" value="Rad52_Rad22"/>
    <property type="match status" value="1"/>
</dbReference>
<dbReference type="Proteomes" id="UP000298493">
    <property type="component" value="Unassembled WGS sequence"/>
</dbReference>
<gene>
    <name evidence="8" type="ORF">E6O75_ATG07934</name>
</gene>